<dbReference type="AlphaFoldDB" id="A0A0K2ULT9"/>
<protein>
    <submittedName>
        <fullName evidence="1">Uncharacterized protein</fullName>
    </submittedName>
</protein>
<dbReference type="EMBL" id="HACA01021882">
    <property type="protein sequence ID" value="CDW39243.1"/>
    <property type="molecule type" value="Transcribed_RNA"/>
</dbReference>
<reference evidence="1" key="1">
    <citation type="submission" date="2014-05" db="EMBL/GenBank/DDBJ databases">
        <authorList>
            <person name="Chronopoulou M."/>
        </authorList>
    </citation>
    <scope>NUCLEOTIDE SEQUENCE</scope>
    <source>
        <tissue evidence="1">Whole organism</tissue>
    </source>
</reference>
<accession>A0A0K2ULT9</accession>
<organism evidence="1">
    <name type="scientific">Lepeophtheirus salmonis</name>
    <name type="common">Salmon louse</name>
    <name type="synonym">Caligus salmonis</name>
    <dbReference type="NCBI Taxonomy" id="72036"/>
    <lineage>
        <taxon>Eukaryota</taxon>
        <taxon>Metazoa</taxon>
        <taxon>Ecdysozoa</taxon>
        <taxon>Arthropoda</taxon>
        <taxon>Crustacea</taxon>
        <taxon>Multicrustacea</taxon>
        <taxon>Hexanauplia</taxon>
        <taxon>Copepoda</taxon>
        <taxon>Siphonostomatoida</taxon>
        <taxon>Caligidae</taxon>
        <taxon>Lepeophtheirus</taxon>
    </lineage>
</organism>
<proteinExistence type="predicted"/>
<feature type="non-terminal residue" evidence="1">
    <location>
        <position position="1"/>
    </location>
</feature>
<name>A0A0K2ULT9_LEPSM</name>
<sequence length="56" mass="6682">YIIISIYCTFQQTTLYMRLKSVLLAYTIQPPKSTRSWRLELIFMSFHCLGPMSNFE</sequence>
<evidence type="ECO:0000313" key="1">
    <source>
        <dbReference type="EMBL" id="CDW39243.1"/>
    </source>
</evidence>